<reference evidence="2 3" key="1">
    <citation type="submission" date="2024-10" db="EMBL/GenBank/DDBJ databases">
        <title>The Natural Products Discovery Center: Release of the First 8490 Sequenced Strains for Exploring Actinobacteria Biosynthetic Diversity.</title>
        <authorList>
            <person name="Kalkreuter E."/>
            <person name="Kautsar S.A."/>
            <person name="Yang D."/>
            <person name="Bader C.D."/>
            <person name="Teijaro C.N."/>
            <person name="Fluegel L."/>
            <person name="Davis C.M."/>
            <person name="Simpson J.R."/>
            <person name="Lauterbach L."/>
            <person name="Steele A.D."/>
            <person name="Gui C."/>
            <person name="Meng S."/>
            <person name="Li G."/>
            <person name="Viehrig K."/>
            <person name="Ye F."/>
            <person name="Su P."/>
            <person name="Kiefer A.F."/>
            <person name="Nichols A."/>
            <person name="Cepeda A.J."/>
            <person name="Yan W."/>
            <person name="Fan B."/>
            <person name="Jiang Y."/>
            <person name="Adhikari A."/>
            <person name="Zheng C.-J."/>
            <person name="Schuster L."/>
            <person name="Cowan T.M."/>
            <person name="Smanski M.J."/>
            <person name="Chevrette M.G."/>
            <person name="De Carvalho L.P.S."/>
            <person name="Shen B."/>
        </authorList>
    </citation>
    <scope>NUCLEOTIDE SEQUENCE [LARGE SCALE GENOMIC DNA]</scope>
    <source>
        <strain evidence="2 3">NPDC019275</strain>
    </source>
</reference>
<organism evidence="2 3">
    <name type="scientific">Nocardia xishanensis</name>
    <dbReference type="NCBI Taxonomy" id="238964"/>
    <lineage>
        <taxon>Bacteria</taxon>
        <taxon>Bacillati</taxon>
        <taxon>Actinomycetota</taxon>
        <taxon>Actinomycetes</taxon>
        <taxon>Mycobacteriales</taxon>
        <taxon>Nocardiaceae</taxon>
        <taxon>Nocardia</taxon>
    </lineage>
</organism>
<evidence type="ECO:0008006" key="4">
    <source>
        <dbReference type="Google" id="ProtNLM"/>
    </source>
</evidence>
<sequence length="144" mass="14478">MTAPHRHLRRAGFGVTAFGAMTAVAVLAAPHASAWVGDVTVSGTKHTVGCTYTVTARVDVDRLTEVKFTDNGEAIPGSPVKPSLTSNKVSLTWTPGTAGAHKLEARQLLISDSVTVNVVERGGSTGSAGACGGGLGGLLPGLSG</sequence>
<evidence type="ECO:0000313" key="2">
    <source>
        <dbReference type="EMBL" id="MFI2477339.1"/>
    </source>
</evidence>
<feature type="signal peptide" evidence="1">
    <location>
        <begin position="1"/>
        <end position="28"/>
    </location>
</feature>
<evidence type="ECO:0000256" key="1">
    <source>
        <dbReference type="SAM" id="SignalP"/>
    </source>
</evidence>
<name>A0ABW7X8K3_9NOCA</name>
<dbReference type="EMBL" id="JBIRYO010000023">
    <property type="protein sequence ID" value="MFI2477339.1"/>
    <property type="molecule type" value="Genomic_DNA"/>
</dbReference>
<accession>A0ABW7X8K3</accession>
<protein>
    <recommendedName>
        <fullName evidence="4">Ig-like domain-containing protein</fullName>
    </recommendedName>
</protein>
<proteinExistence type="predicted"/>
<dbReference type="RefSeq" id="WP_357410369.1">
    <property type="nucleotide sequence ID" value="NZ_JBEYCD010000019.1"/>
</dbReference>
<keyword evidence="1" id="KW-0732">Signal</keyword>
<dbReference type="Proteomes" id="UP001611415">
    <property type="component" value="Unassembled WGS sequence"/>
</dbReference>
<evidence type="ECO:0000313" key="3">
    <source>
        <dbReference type="Proteomes" id="UP001611415"/>
    </source>
</evidence>
<feature type="chain" id="PRO_5047464066" description="Ig-like domain-containing protein" evidence="1">
    <location>
        <begin position="29"/>
        <end position="144"/>
    </location>
</feature>
<gene>
    <name evidence="2" type="ORF">ACH49W_28525</name>
</gene>
<comment type="caution">
    <text evidence="2">The sequence shown here is derived from an EMBL/GenBank/DDBJ whole genome shotgun (WGS) entry which is preliminary data.</text>
</comment>
<keyword evidence="3" id="KW-1185">Reference proteome</keyword>